<keyword evidence="6" id="KW-1185">Reference proteome</keyword>
<name>A0A2R4WLL7_9HYPH</name>
<dbReference type="KEGG" id="mee:DA075_17140"/>
<dbReference type="Gene3D" id="3.40.50.2300">
    <property type="match status" value="2"/>
</dbReference>
<dbReference type="Pfam" id="PF13377">
    <property type="entry name" value="Peripla_BP_3"/>
    <property type="match status" value="1"/>
</dbReference>
<dbReference type="PANTHER" id="PTHR30146:SF33">
    <property type="entry name" value="TRANSCRIPTIONAL REGULATOR"/>
    <property type="match status" value="1"/>
</dbReference>
<accession>A0A2R4WLL7</accession>
<reference evidence="5 6" key="1">
    <citation type="submission" date="2018-04" db="EMBL/GenBank/DDBJ databases">
        <title>Methylobacterium sp. PR1016A genome.</title>
        <authorList>
            <person name="Park W."/>
        </authorList>
    </citation>
    <scope>NUCLEOTIDE SEQUENCE [LARGE SCALE GENOMIC DNA]</scope>
    <source>
        <strain evidence="5 6">PR1016A</strain>
    </source>
</reference>
<evidence type="ECO:0000313" key="5">
    <source>
        <dbReference type="EMBL" id="AWB22433.1"/>
    </source>
</evidence>
<dbReference type="GO" id="GO:0003700">
    <property type="term" value="F:DNA-binding transcription factor activity"/>
    <property type="evidence" value="ECO:0007669"/>
    <property type="project" value="TreeGrafter"/>
</dbReference>
<sequence>MTIRRCRAGGAGPLAPFRPMVDEPCMPERDGSSVRMEDIARAAGVSLMTVSNAFQQPAKVRAETRERIYAAADALGYVPNRVAGNLASGRSRFVGAIVPSLRNSNFAGMVQGLQERLEVLGHELLLANADTAERQVGAGRIFLGRRVGGLVLTGTEHPPGLRTMLRAARLPVVETFSVDGPFIDMAVGFSNYAASRALMALVIEQGYQHVGFAGYAPRDMRFRERQRGFQDALAEAGLRNDLLFFGPETLGFSGGRHALDHLLGIEPRLQALVCVTDIFAVGALFECQRKGWPVPGRFAVVGYGDYEIAAEVPPGLTTVQTRARIIGATAADLLVARGEQRAVPDPIRDIGYQLVRRGSL</sequence>
<dbReference type="SUPFAM" id="SSF53822">
    <property type="entry name" value="Periplasmic binding protein-like I"/>
    <property type="match status" value="1"/>
</dbReference>
<protein>
    <submittedName>
        <fullName evidence="5">LacI family DNA-binding transcriptional regulator</fullName>
    </submittedName>
</protein>
<dbReference type="CDD" id="cd01392">
    <property type="entry name" value="HTH_LacI"/>
    <property type="match status" value="1"/>
</dbReference>
<gene>
    <name evidence="5" type="ORF">DA075_17140</name>
</gene>
<dbReference type="InterPro" id="IPR028082">
    <property type="entry name" value="Peripla_BP_I"/>
</dbReference>
<organism evidence="5 6">
    <name type="scientific">Methylobacterium currus</name>
    <dbReference type="NCBI Taxonomy" id="2051553"/>
    <lineage>
        <taxon>Bacteria</taxon>
        <taxon>Pseudomonadati</taxon>
        <taxon>Pseudomonadota</taxon>
        <taxon>Alphaproteobacteria</taxon>
        <taxon>Hyphomicrobiales</taxon>
        <taxon>Methylobacteriaceae</taxon>
        <taxon>Methylobacterium</taxon>
    </lineage>
</organism>
<dbReference type="InterPro" id="IPR010982">
    <property type="entry name" value="Lambda_DNA-bd_dom_sf"/>
</dbReference>
<keyword evidence="2 5" id="KW-0238">DNA-binding</keyword>
<evidence type="ECO:0000259" key="4">
    <source>
        <dbReference type="PROSITE" id="PS50932"/>
    </source>
</evidence>
<dbReference type="OrthoDB" id="7170131at2"/>
<evidence type="ECO:0000256" key="1">
    <source>
        <dbReference type="ARBA" id="ARBA00023015"/>
    </source>
</evidence>
<keyword evidence="3" id="KW-0804">Transcription</keyword>
<dbReference type="SUPFAM" id="SSF47413">
    <property type="entry name" value="lambda repressor-like DNA-binding domains"/>
    <property type="match status" value="1"/>
</dbReference>
<dbReference type="Gene3D" id="1.10.260.40">
    <property type="entry name" value="lambda repressor-like DNA-binding domains"/>
    <property type="match status" value="1"/>
</dbReference>
<dbReference type="CDD" id="cd01575">
    <property type="entry name" value="PBP1_GntR"/>
    <property type="match status" value="1"/>
</dbReference>
<dbReference type="PANTHER" id="PTHR30146">
    <property type="entry name" value="LACI-RELATED TRANSCRIPTIONAL REPRESSOR"/>
    <property type="match status" value="1"/>
</dbReference>
<dbReference type="InterPro" id="IPR000843">
    <property type="entry name" value="HTH_LacI"/>
</dbReference>
<dbReference type="SMART" id="SM00354">
    <property type="entry name" value="HTH_LACI"/>
    <property type="match status" value="1"/>
</dbReference>
<evidence type="ECO:0000256" key="2">
    <source>
        <dbReference type="ARBA" id="ARBA00023125"/>
    </source>
</evidence>
<feature type="domain" description="HTH lacI-type" evidence="4">
    <location>
        <begin position="34"/>
        <end position="88"/>
    </location>
</feature>
<dbReference type="InterPro" id="IPR046335">
    <property type="entry name" value="LacI/GalR-like_sensor"/>
</dbReference>
<keyword evidence="1" id="KW-0805">Transcription regulation</keyword>
<evidence type="ECO:0000313" key="6">
    <source>
        <dbReference type="Proteomes" id="UP000244755"/>
    </source>
</evidence>
<dbReference type="AlphaFoldDB" id="A0A2R4WLL7"/>
<dbReference type="EMBL" id="CP028843">
    <property type="protein sequence ID" value="AWB22433.1"/>
    <property type="molecule type" value="Genomic_DNA"/>
</dbReference>
<evidence type="ECO:0000256" key="3">
    <source>
        <dbReference type="ARBA" id="ARBA00023163"/>
    </source>
</evidence>
<proteinExistence type="predicted"/>
<dbReference type="Pfam" id="PF00356">
    <property type="entry name" value="LacI"/>
    <property type="match status" value="1"/>
</dbReference>
<dbReference type="GO" id="GO:0000976">
    <property type="term" value="F:transcription cis-regulatory region binding"/>
    <property type="evidence" value="ECO:0007669"/>
    <property type="project" value="TreeGrafter"/>
</dbReference>
<dbReference type="PROSITE" id="PS50932">
    <property type="entry name" value="HTH_LACI_2"/>
    <property type="match status" value="1"/>
</dbReference>
<dbReference type="Proteomes" id="UP000244755">
    <property type="component" value="Chromosome 1"/>
</dbReference>